<comment type="caution">
    <text evidence="1">The sequence shown here is derived from an EMBL/GenBank/DDBJ whole genome shotgun (WGS) entry which is preliminary data.</text>
</comment>
<sequence length="172" mass="20028">MKKRSVFNKKLLITYDEMAMLLQTTRTQWSMFQIRQRSLPDKSMDRLVALVILSNSISVDSSSKKEEVLKQEATKKKLLEVDLKEVLYKQKKFERKLNQSKEKYEAAMNTLDFVEVVQTQKENDYFEAGALGIIKTNAIRTLKTHSLLKLTQLEIKLASLQLEKELIEKAIE</sequence>
<reference evidence="1 2" key="2">
    <citation type="submission" date="2019-05" db="EMBL/GenBank/DDBJ databases">
        <authorList>
            <person name="Lianzixin W."/>
        </authorList>
    </citation>
    <scope>NUCLEOTIDE SEQUENCE [LARGE SCALE GENOMIC DNA]</scope>
    <source>
        <strain evidence="1 2">EC11</strain>
    </source>
</reference>
<dbReference type="Proteomes" id="UP000817854">
    <property type="component" value="Unassembled WGS sequence"/>
</dbReference>
<name>A0ABX0ILL4_9FLAO</name>
<gene>
    <name evidence="1" type="ORF">FIA58_003300</name>
</gene>
<protein>
    <submittedName>
        <fullName evidence="1">Uncharacterized protein</fullName>
    </submittedName>
</protein>
<keyword evidence="2" id="KW-1185">Reference proteome</keyword>
<dbReference type="EMBL" id="VEVQ02000002">
    <property type="protein sequence ID" value="NHN24692.1"/>
    <property type="molecule type" value="Genomic_DNA"/>
</dbReference>
<evidence type="ECO:0000313" key="2">
    <source>
        <dbReference type="Proteomes" id="UP000817854"/>
    </source>
</evidence>
<evidence type="ECO:0000313" key="1">
    <source>
        <dbReference type="EMBL" id="NHN24692.1"/>
    </source>
</evidence>
<reference evidence="2" key="1">
    <citation type="submission" date="2019-05" db="EMBL/GenBank/DDBJ databases">
        <title>Flavobacterium profundi sp. nov., isolated from a deep-sea seamount.</title>
        <authorList>
            <person name="Zhang D.-C."/>
        </authorList>
    </citation>
    <scope>NUCLEOTIDE SEQUENCE [LARGE SCALE GENOMIC DNA]</scope>
    <source>
        <strain evidence="2">EC11</strain>
    </source>
</reference>
<reference evidence="1 2" key="3">
    <citation type="submission" date="2020-02" db="EMBL/GenBank/DDBJ databases">
        <title>Flavobacterium profundi sp. nov., isolated from a deep-sea seamount.</title>
        <authorList>
            <person name="Zhang D.-C."/>
        </authorList>
    </citation>
    <scope>NUCLEOTIDE SEQUENCE [LARGE SCALE GENOMIC DNA]</scope>
    <source>
        <strain evidence="1 2">EC11</strain>
    </source>
</reference>
<proteinExistence type="predicted"/>
<dbReference type="RefSeq" id="WP_140960019.1">
    <property type="nucleotide sequence ID" value="NZ_VEVQ02000002.1"/>
</dbReference>
<accession>A0ABX0ILL4</accession>
<organism evidence="1 2">
    <name type="scientific">Flavobacterium jejuense</name>
    <dbReference type="NCBI Taxonomy" id="1544455"/>
    <lineage>
        <taxon>Bacteria</taxon>
        <taxon>Pseudomonadati</taxon>
        <taxon>Bacteroidota</taxon>
        <taxon>Flavobacteriia</taxon>
        <taxon>Flavobacteriales</taxon>
        <taxon>Flavobacteriaceae</taxon>
        <taxon>Flavobacterium</taxon>
    </lineage>
</organism>